<dbReference type="AlphaFoldDB" id="A0A852ZKN7"/>
<gene>
    <name evidence="1" type="ORF">F4554_004810</name>
</gene>
<dbReference type="Proteomes" id="UP000579605">
    <property type="component" value="Unassembled WGS sequence"/>
</dbReference>
<protein>
    <submittedName>
        <fullName evidence="1">GNAT superfamily N-acetyltransferase</fullName>
    </submittedName>
</protein>
<accession>A0A852ZKN7</accession>
<keyword evidence="2" id="KW-1185">Reference proteome</keyword>
<comment type="caution">
    <text evidence="1">The sequence shown here is derived from an EMBL/GenBank/DDBJ whole genome shotgun (WGS) entry which is preliminary data.</text>
</comment>
<dbReference type="Gene3D" id="3.40.630.30">
    <property type="match status" value="1"/>
</dbReference>
<dbReference type="SUPFAM" id="SSF55729">
    <property type="entry name" value="Acyl-CoA N-acyltransferases (Nat)"/>
    <property type="match status" value="1"/>
</dbReference>
<evidence type="ECO:0000313" key="1">
    <source>
        <dbReference type="EMBL" id="NYH92172.1"/>
    </source>
</evidence>
<reference evidence="1 2" key="1">
    <citation type="submission" date="2020-07" db="EMBL/GenBank/DDBJ databases">
        <title>Sequencing the genomes of 1000 actinobacteria strains.</title>
        <authorList>
            <person name="Klenk H.-P."/>
        </authorList>
    </citation>
    <scope>NUCLEOTIDE SEQUENCE [LARGE SCALE GENOMIC DNA]</scope>
    <source>
        <strain evidence="1 2">DSM 18448</strain>
    </source>
</reference>
<dbReference type="EMBL" id="JACBZH010000001">
    <property type="protein sequence ID" value="NYH92172.1"/>
    <property type="molecule type" value="Genomic_DNA"/>
</dbReference>
<organism evidence="1 2">
    <name type="scientific">Actinopolymorpha rutila</name>
    <dbReference type="NCBI Taxonomy" id="446787"/>
    <lineage>
        <taxon>Bacteria</taxon>
        <taxon>Bacillati</taxon>
        <taxon>Actinomycetota</taxon>
        <taxon>Actinomycetes</taxon>
        <taxon>Propionibacteriales</taxon>
        <taxon>Actinopolymorphaceae</taxon>
        <taxon>Actinopolymorpha</taxon>
    </lineage>
</organism>
<evidence type="ECO:0000313" key="2">
    <source>
        <dbReference type="Proteomes" id="UP000579605"/>
    </source>
</evidence>
<dbReference type="RefSeq" id="WP_179789631.1">
    <property type="nucleotide sequence ID" value="NZ_BAAARR010000005.1"/>
</dbReference>
<proteinExistence type="predicted"/>
<dbReference type="InterPro" id="IPR016181">
    <property type="entry name" value="Acyl_CoA_acyltransferase"/>
</dbReference>
<dbReference type="GO" id="GO:0016740">
    <property type="term" value="F:transferase activity"/>
    <property type="evidence" value="ECO:0007669"/>
    <property type="project" value="UniProtKB-KW"/>
</dbReference>
<keyword evidence="1" id="KW-0808">Transferase</keyword>
<sequence>MPDLVTTTLADRPELEAVMWAMPDRWPEFMGHDEIAAALFSQVSSTFPHLCMVATEGDEVVARAFAAPFILHTDRRGTLPDGGWDRVLTWAFRDHRNNTKPDTVTALEIAVRPDRLGAGMSHSMLGALRAAAAAAGFGELVAPVRPNGKHAEPHTPMTDYVARTRDDGLPVDAWLRTHVRAGATVDSVAPRSMVIAGSLAEWRAWTGLPFDETGEVTVPEALVPVRCQVEHDYAVYVEPNVWVRHRLSA</sequence>
<name>A0A852ZKN7_9ACTN</name>